<protein>
    <recommendedName>
        <fullName evidence="4">AzlD family protein</fullName>
    </recommendedName>
</protein>
<dbReference type="Pfam" id="PF05437">
    <property type="entry name" value="AzlD"/>
    <property type="match status" value="1"/>
</dbReference>
<dbReference type="EMBL" id="LNJQ01000001">
    <property type="protein sequence ID" value="KWZ44380.1"/>
    <property type="molecule type" value="Genomic_DNA"/>
</dbReference>
<dbReference type="InterPro" id="IPR008407">
    <property type="entry name" value="Brnchd-chn_aa_trnsp_AzlD"/>
</dbReference>
<dbReference type="RefSeq" id="WP_038748276.1">
    <property type="nucleotide sequence ID" value="NZ_CP013417.1"/>
</dbReference>
<reference evidence="2 3" key="1">
    <citation type="submission" date="2015-11" db="EMBL/GenBank/DDBJ databases">
        <authorList>
            <person name="Sahl J."/>
            <person name="Wagner D."/>
            <person name="Keim P."/>
        </authorList>
    </citation>
    <scope>NUCLEOTIDE SEQUENCE [LARGE SCALE GENOMIC DNA]</scope>
    <source>
        <strain evidence="2 3">BDU18</strain>
    </source>
</reference>
<gene>
    <name evidence="2" type="ORF">WS72_17025</name>
</gene>
<keyword evidence="1" id="KW-0812">Transmembrane</keyword>
<keyword evidence="3" id="KW-1185">Reference proteome</keyword>
<keyword evidence="1" id="KW-0472">Membrane</keyword>
<evidence type="ECO:0008006" key="4">
    <source>
        <dbReference type="Google" id="ProtNLM"/>
    </source>
</evidence>
<feature type="transmembrane region" description="Helical" evidence="1">
    <location>
        <begin position="65"/>
        <end position="94"/>
    </location>
</feature>
<feature type="transmembrane region" description="Helical" evidence="1">
    <location>
        <begin position="40"/>
        <end position="59"/>
    </location>
</feature>
<comment type="caution">
    <text evidence="2">The sequence shown here is derived from an EMBL/GenBank/DDBJ whole genome shotgun (WGS) entry which is preliminary data.</text>
</comment>
<proteinExistence type="predicted"/>
<accession>A0ABR5TIG5</accession>
<sequence length="100" mass="10582">MIDVSTLLTIVLMASSTYLSRILGYVVLRNRTLSPRMLAVMENVPGCVLVSVIAPAFVSDKPANLLALAITLLAATRLSILPTVLVGIVSAGLLRHLLGQ</sequence>
<organism evidence="2 3">
    <name type="scientific">Burkholderia savannae</name>
    <dbReference type="NCBI Taxonomy" id="1637837"/>
    <lineage>
        <taxon>Bacteria</taxon>
        <taxon>Pseudomonadati</taxon>
        <taxon>Pseudomonadota</taxon>
        <taxon>Betaproteobacteria</taxon>
        <taxon>Burkholderiales</taxon>
        <taxon>Burkholderiaceae</taxon>
        <taxon>Burkholderia</taxon>
        <taxon>pseudomallei group</taxon>
    </lineage>
</organism>
<keyword evidence="1" id="KW-1133">Transmembrane helix</keyword>
<feature type="transmembrane region" description="Helical" evidence="1">
    <location>
        <begin position="6"/>
        <end position="28"/>
    </location>
</feature>
<evidence type="ECO:0000256" key="1">
    <source>
        <dbReference type="SAM" id="Phobius"/>
    </source>
</evidence>
<evidence type="ECO:0000313" key="2">
    <source>
        <dbReference type="EMBL" id="KWZ44380.1"/>
    </source>
</evidence>
<dbReference type="Proteomes" id="UP000070255">
    <property type="component" value="Unassembled WGS sequence"/>
</dbReference>
<evidence type="ECO:0000313" key="3">
    <source>
        <dbReference type="Proteomes" id="UP000070255"/>
    </source>
</evidence>
<name>A0ABR5TIG5_9BURK</name>